<evidence type="ECO:0000259" key="10">
    <source>
        <dbReference type="Pfam" id="PF03007"/>
    </source>
</evidence>
<dbReference type="STRING" id="1169540.A0A0G4GMV6"/>
<evidence type="ECO:0000313" key="12">
    <source>
        <dbReference type="EMBL" id="CEM31540.1"/>
    </source>
</evidence>
<dbReference type="Gene3D" id="3.30.559.30">
    <property type="entry name" value="Nonribosomal peptide synthetase, condensation domain"/>
    <property type="match status" value="1"/>
</dbReference>
<dbReference type="EMBL" id="CDMY01000724">
    <property type="protein sequence ID" value="CEM31540.1"/>
    <property type="molecule type" value="Genomic_DNA"/>
</dbReference>
<comment type="catalytic activity">
    <reaction evidence="7">
        <text>an acyl-CoA + a 1,2-diacyl-sn-glycerol = a triacyl-sn-glycerol + CoA</text>
        <dbReference type="Rhea" id="RHEA:10868"/>
        <dbReference type="ChEBI" id="CHEBI:17815"/>
        <dbReference type="ChEBI" id="CHEBI:57287"/>
        <dbReference type="ChEBI" id="CHEBI:58342"/>
        <dbReference type="ChEBI" id="CHEBI:64615"/>
        <dbReference type="EC" id="2.3.1.20"/>
    </reaction>
</comment>
<dbReference type="AlphaFoldDB" id="A0A0G4GMV6"/>
<comment type="pathway">
    <text evidence="1">Glycerolipid metabolism; triacylglycerol biosynthesis.</text>
</comment>
<dbReference type="GO" id="GO:0047196">
    <property type="term" value="F:long-chain-alcohol O-fatty-acyltransferase activity"/>
    <property type="evidence" value="ECO:0007669"/>
    <property type="project" value="UniProtKB-EC"/>
</dbReference>
<comment type="pathway">
    <text evidence="2">Lipid metabolism.</text>
</comment>
<protein>
    <submittedName>
        <fullName evidence="12">Uncharacterized protein</fullName>
    </submittedName>
</protein>
<feature type="domain" description="O-acyltransferase WSD1 C-terminal" evidence="11">
    <location>
        <begin position="433"/>
        <end position="575"/>
    </location>
</feature>
<keyword evidence="9" id="KW-0812">Transmembrane</keyword>
<dbReference type="GO" id="GO:0019432">
    <property type="term" value="P:triglyceride biosynthetic process"/>
    <property type="evidence" value="ECO:0007669"/>
    <property type="project" value="UniProtKB-UniPathway"/>
</dbReference>
<reference evidence="12 13" key="1">
    <citation type="submission" date="2014-11" db="EMBL/GenBank/DDBJ databases">
        <authorList>
            <person name="Zhu J."/>
            <person name="Qi W."/>
            <person name="Song R."/>
        </authorList>
    </citation>
    <scope>NUCLEOTIDE SEQUENCE [LARGE SCALE GENOMIC DNA]</scope>
</reference>
<feature type="compositionally biased region" description="Low complexity" evidence="8">
    <location>
        <begin position="25"/>
        <end position="42"/>
    </location>
</feature>
<evidence type="ECO:0000259" key="11">
    <source>
        <dbReference type="Pfam" id="PF06974"/>
    </source>
</evidence>
<comment type="catalytic activity">
    <reaction evidence="6">
        <text>a long chain fatty alcohol + a fatty acyl-CoA = a long-chain alcohol wax ester + CoA</text>
        <dbReference type="Rhea" id="RHEA:38443"/>
        <dbReference type="ChEBI" id="CHEBI:17135"/>
        <dbReference type="ChEBI" id="CHEBI:57287"/>
        <dbReference type="ChEBI" id="CHEBI:77636"/>
        <dbReference type="ChEBI" id="CHEBI:235323"/>
        <dbReference type="EC" id="2.3.1.75"/>
    </reaction>
</comment>
<evidence type="ECO:0000313" key="13">
    <source>
        <dbReference type="Proteomes" id="UP000041254"/>
    </source>
</evidence>
<organism evidence="12 13">
    <name type="scientific">Vitrella brassicaformis (strain CCMP3155)</name>
    <dbReference type="NCBI Taxonomy" id="1169540"/>
    <lineage>
        <taxon>Eukaryota</taxon>
        <taxon>Sar</taxon>
        <taxon>Alveolata</taxon>
        <taxon>Colpodellida</taxon>
        <taxon>Vitrellaceae</taxon>
        <taxon>Vitrella</taxon>
    </lineage>
</organism>
<gene>
    <name evidence="12" type="ORF">Vbra_6321</name>
</gene>
<dbReference type="GO" id="GO:0004144">
    <property type="term" value="F:diacylglycerol O-acyltransferase activity"/>
    <property type="evidence" value="ECO:0007669"/>
    <property type="project" value="UniProtKB-EC"/>
</dbReference>
<name>A0A0G4GMV6_VITBC</name>
<accession>A0A0G4GMV6</accession>
<keyword evidence="9" id="KW-0472">Membrane</keyword>
<proteinExistence type="inferred from homology"/>
<dbReference type="Pfam" id="PF06974">
    <property type="entry name" value="WS_DGAT_C"/>
    <property type="match status" value="1"/>
</dbReference>
<dbReference type="PhylomeDB" id="A0A0G4GMV6"/>
<dbReference type="InterPro" id="IPR045034">
    <property type="entry name" value="O-acyltransferase_WSD1-like"/>
</dbReference>
<evidence type="ECO:0000256" key="6">
    <source>
        <dbReference type="ARBA" id="ARBA00047604"/>
    </source>
</evidence>
<keyword evidence="4" id="KW-0012">Acyltransferase</keyword>
<evidence type="ECO:0000256" key="1">
    <source>
        <dbReference type="ARBA" id="ARBA00004771"/>
    </source>
</evidence>
<feature type="compositionally biased region" description="Basic and acidic residues" evidence="8">
    <location>
        <begin position="1"/>
        <end position="19"/>
    </location>
</feature>
<evidence type="ECO:0000256" key="2">
    <source>
        <dbReference type="ARBA" id="ARBA00005189"/>
    </source>
</evidence>
<comment type="similarity">
    <text evidence="5">In the N-terminal section; belongs to the long-chain O-acyltransferase family.</text>
</comment>
<feature type="transmembrane region" description="Helical" evidence="9">
    <location>
        <begin position="85"/>
        <end position="106"/>
    </location>
</feature>
<dbReference type="GO" id="GO:0005886">
    <property type="term" value="C:plasma membrane"/>
    <property type="evidence" value="ECO:0007669"/>
    <property type="project" value="TreeGrafter"/>
</dbReference>
<keyword evidence="9" id="KW-1133">Transmembrane helix</keyword>
<evidence type="ECO:0000256" key="5">
    <source>
        <dbReference type="ARBA" id="ARBA00024360"/>
    </source>
</evidence>
<dbReference type="SUPFAM" id="SSF52777">
    <property type="entry name" value="CoA-dependent acyltransferases"/>
    <property type="match status" value="1"/>
</dbReference>
<dbReference type="InParanoid" id="A0A0G4GMV6"/>
<dbReference type="Proteomes" id="UP000041254">
    <property type="component" value="Unassembled WGS sequence"/>
</dbReference>
<feature type="domain" description="O-acyltransferase WSD1-like N-terminal" evidence="10">
    <location>
        <begin position="190"/>
        <end position="327"/>
    </location>
</feature>
<dbReference type="UniPathway" id="UPA00282"/>
<dbReference type="InterPro" id="IPR004255">
    <property type="entry name" value="O-acyltransferase_WSD1_N"/>
</dbReference>
<dbReference type="OrthoDB" id="619536at2759"/>
<dbReference type="InterPro" id="IPR009721">
    <property type="entry name" value="O-acyltransferase_WSD1_C"/>
</dbReference>
<evidence type="ECO:0000256" key="7">
    <source>
        <dbReference type="ARBA" id="ARBA00048109"/>
    </source>
</evidence>
<evidence type="ECO:0000256" key="9">
    <source>
        <dbReference type="SAM" id="Phobius"/>
    </source>
</evidence>
<dbReference type="VEuPathDB" id="CryptoDB:Vbra_6321"/>
<dbReference type="Pfam" id="PF03007">
    <property type="entry name" value="WS_DGAT_cat"/>
    <property type="match status" value="1"/>
</dbReference>
<evidence type="ECO:0000256" key="3">
    <source>
        <dbReference type="ARBA" id="ARBA00022679"/>
    </source>
</evidence>
<keyword evidence="3" id="KW-0808">Transferase</keyword>
<dbReference type="PANTHER" id="PTHR31650:SF1">
    <property type="entry name" value="WAX ESTER SYNTHASE_DIACYLGLYCEROL ACYLTRANSFERASE 4-RELATED"/>
    <property type="match status" value="1"/>
</dbReference>
<dbReference type="OMA" id="LFKFHHA"/>
<evidence type="ECO:0000256" key="8">
    <source>
        <dbReference type="SAM" id="MobiDB-lite"/>
    </source>
</evidence>
<dbReference type="PANTHER" id="PTHR31650">
    <property type="entry name" value="O-ACYLTRANSFERASE (WSD1-LIKE) FAMILY PROTEIN"/>
    <property type="match status" value="1"/>
</dbReference>
<keyword evidence="13" id="KW-1185">Reference proteome</keyword>
<feature type="region of interest" description="Disordered" evidence="8">
    <location>
        <begin position="1"/>
        <end position="50"/>
    </location>
</feature>
<sequence>MADLGWRRLSDSKREDSPDRGQSVPPETAAAPCAAPSRSAQPAPGPPRPAISGKDWIRAKTLHQDGILTSPPAPVASTTSTRPTIALVLSSLFDAFAFLLALFFIYPVLIPYALLTWLYRAVCEVVAWCVWGMDKTPPPLQPLDIIFLQETEANHGVITVVYTCEPIDVETVRQCMADRLLSVEPRLTAIPRRACGRLRWVPDPHFDISQHIQELEYDSREHSFDGMVSRMCSQPMARDKPLWCLLLAQDKAGDGPEGKPRSHVILRLQHCMSDGLGIIYRIMENLLDSRRDDPEAAYHGAALKPAFTRSQLSLSTFVGFFRAPGIALGVLMERAPRSWQDPRRPMEQVTGKKVVGTPLELPLDAFRPLRSKLTALVGTRVTLNDVLTCALVGAYRRYAVSHSQDGSPIVDHSMTLPVFVPVSLRTDEVQELGNELVPVPVRVPASPNDTLVQRLRSVHTAVQRLKSQKDMLVMAQSLKVLADIVPPTLSHYLGDMLASKSAVMFTNVPGPSNLGSLAGRKGSSCLCFAPVRGGCGIAIAMVSMAGGLRVNIVADQAVLPDPDRWTHFFMMEIHALARLAGVDVTDFAMTQGGSGEGKGERGELDTAVEEEISRVVSEPRMRHAARTGAPVSERRS</sequence>
<feature type="region of interest" description="Disordered" evidence="8">
    <location>
        <begin position="616"/>
        <end position="636"/>
    </location>
</feature>
<evidence type="ECO:0000256" key="4">
    <source>
        <dbReference type="ARBA" id="ARBA00023315"/>
    </source>
</evidence>